<evidence type="ECO:0000313" key="4">
    <source>
        <dbReference type="EMBL" id="BAH32126.1"/>
    </source>
</evidence>
<dbReference type="KEGG" id="rer:RER_14180"/>
<dbReference type="PANTHER" id="PTHR34580">
    <property type="match status" value="1"/>
</dbReference>
<dbReference type="PANTHER" id="PTHR34580:SF1">
    <property type="entry name" value="PROTEIN PAFC"/>
    <property type="match status" value="1"/>
</dbReference>
<feature type="domain" description="Helix-turn-helix type 11" evidence="1">
    <location>
        <begin position="13"/>
        <end position="64"/>
    </location>
</feature>
<dbReference type="HOGENOM" id="CLU_041141_5_0_11"/>
<dbReference type="Proteomes" id="UP000002204">
    <property type="component" value="Chromosome"/>
</dbReference>
<dbReference type="InterPro" id="IPR013196">
    <property type="entry name" value="HTH_11"/>
</dbReference>
<dbReference type="PROSITE" id="PS52050">
    <property type="entry name" value="WYL"/>
    <property type="match status" value="1"/>
</dbReference>
<dbReference type="InterPro" id="IPR051534">
    <property type="entry name" value="CBASS_pafABC_assoc_protein"/>
</dbReference>
<evidence type="ECO:0000259" key="3">
    <source>
        <dbReference type="Pfam" id="PF25583"/>
    </source>
</evidence>
<dbReference type="InterPro" id="IPR028349">
    <property type="entry name" value="PafC-like"/>
</dbReference>
<evidence type="ECO:0000259" key="1">
    <source>
        <dbReference type="Pfam" id="PF08279"/>
    </source>
</evidence>
<dbReference type="eggNOG" id="COG2378">
    <property type="taxonomic scope" value="Bacteria"/>
</dbReference>
<evidence type="ECO:0000259" key="2">
    <source>
        <dbReference type="Pfam" id="PF13280"/>
    </source>
</evidence>
<dbReference type="SUPFAM" id="SSF46785">
    <property type="entry name" value="Winged helix' DNA-binding domain"/>
    <property type="match status" value="1"/>
</dbReference>
<proteinExistence type="predicted"/>
<reference evidence="4 5" key="2">
    <citation type="journal article" date="2006" name="Environ. Microbiol.">
        <title>Sequence analysis of three plasmids harboured in Rhodococcus erythropolis strain PR4.</title>
        <authorList>
            <person name="Sekine M."/>
            <person name="Tanikawa S."/>
            <person name="Omata S."/>
            <person name="Saito M."/>
            <person name="Fujisawa T."/>
            <person name="Tsukatani N."/>
            <person name="Tajima T."/>
            <person name="Sekigawa T."/>
            <person name="Kosugi H."/>
            <person name="Matsuo Y."/>
            <person name="Nishiko R."/>
            <person name="Imamura K."/>
            <person name="Ito M."/>
            <person name="Narita H."/>
            <person name="Tago S."/>
            <person name="Fujita N."/>
            <person name="Harayama S."/>
        </authorList>
    </citation>
    <scope>NUCLEOTIDE SEQUENCE [LARGE SCALE GENOMIC DNA]</scope>
    <source>
        <strain evidence="5">PR4 / NBRC 100887</strain>
    </source>
</reference>
<dbReference type="Pfam" id="PF08279">
    <property type="entry name" value="HTH_11"/>
    <property type="match status" value="1"/>
</dbReference>
<dbReference type="RefSeq" id="WP_020906647.1">
    <property type="nucleotide sequence ID" value="NC_012490.1"/>
</dbReference>
<feature type="domain" description="WYL" evidence="2">
    <location>
        <begin position="149"/>
        <end position="207"/>
    </location>
</feature>
<dbReference type="Pfam" id="PF25583">
    <property type="entry name" value="WCX"/>
    <property type="match status" value="1"/>
</dbReference>
<gene>
    <name evidence="4" type="ordered locus">RER_14180</name>
</gene>
<dbReference type="AlphaFoldDB" id="C0ZTF3"/>
<sequence length="324" mass="35271">MILGNVRSKRSARLLQLMLRLQGSRGVIADQLAEEFGVSVRTIYRDVASLSAAGVPIWTESGPGGGIRLLDGWQSKLSGMTDDETSALMLLGVPSIAADLGRSDAVGSAGAKLLRSLPGPLRESARLWQDRILVDVPGWFGGVDDISALPIVTSAVLDSRRLRFAYRDRERTVDPLGLVIKAGVWYLVAGMNGRTLSFRVGRIKNAVVEDDSFTRPVDFDLPSWWAASMAEFDRSLLRFECRVRLSPEGRRRLPDVVGELAAAVEVGPEDNDGWVSAELKLESEAVALSQLIGLGADVEALEPRSLREGLRAVAEQMVLRHNSQ</sequence>
<dbReference type="InterPro" id="IPR036388">
    <property type="entry name" value="WH-like_DNA-bd_sf"/>
</dbReference>
<dbReference type="InterPro" id="IPR036390">
    <property type="entry name" value="WH_DNA-bd_sf"/>
</dbReference>
<dbReference type="InterPro" id="IPR026881">
    <property type="entry name" value="WYL_dom"/>
</dbReference>
<protein>
    <submittedName>
        <fullName evidence="4">Putative DeoR family transcriptional regulator</fullName>
    </submittedName>
</protein>
<feature type="domain" description="WCX" evidence="3">
    <location>
        <begin position="239"/>
        <end position="318"/>
    </location>
</feature>
<dbReference type="EMBL" id="AP008957">
    <property type="protein sequence ID" value="BAH32126.1"/>
    <property type="molecule type" value="Genomic_DNA"/>
</dbReference>
<reference evidence="5" key="1">
    <citation type="submission" date="2005-03" db="EMBL/GenBank/DDBJ databases">
        <title>Comparison of the complete genome sequences of Rhodococcus erythropolis PR4 and Rhodococcus opacus B4.</title>
        <authorList>
            <person name="Takarada H."/>
            <person name="Sekine M."/>
            <person name="Hosoyama A."/>
            <person name="Yamada R."/>
            <person name="Fujisawa T."/>
            <person name="Omata S."/>
            <person name="Shimizu A."/>
            <person name="Tsukatani N."/>
            <person name="Tanikawa S."/>
            <person name="Fujita N."/>
            <person name="Harayama S."/>
        </authorList>
    </citation>
    <scope>NUCLEOTIDE SEQUENCE [LARGE SCALE GENOMIC DNA]</scope>
    <source>
        <strain evidence="5">PR4 / NBRC 100887</strain>
    </source>
</reference>
<dbReference type="InterPro" id="IPR057727">
    <property type="entry name" value="WCX_dom"/>
</dbReference>
<dbReference type="Pfam" id="PF13280">
    <property type="entry name" value="WYL"/>
    <property type="match status" value="1"/>
</dbReference>
<dbReference type="Gene3D" id="1.10.10.10">
    <property type="entry name" value="Winged helix-like DNA-binding domain superfamily/Winged helix DNA-binding domain"/>
    <property type="match status" value="1"/>
</dbReference>
<accession>C0ZTF3</accession>
<evidence type="ECO:0000313" key="5">
    <source>
        <dbReference type="Proteomes" id="UP000002204"/>
    </source>
</evidence>
<organism evidence="4 5">
    <name type="scientific">Rhodococcus erythropolis (strain PR4 / NBRC 100887)</name>
    <dbReference type="NCBI Taxonomy" id="234621"/>
    <lineage>
        <taxon>Bacteria</taxon>
        <taxon>Bacillati</taxon>
        <taxon>Actinomycetota</taxon>
        <taxon>Actinomycetes</taxon>
        <taxon>Mycobacteriales</taxon>
        <taxon>Nocardiaceae</taxon>
        <taxon>Rhodococcus</taxon>
        <taxon>Rhodococcus erythropolis group</taxon>
    </lineage>
</organism>
<name>C0ZTF3_RHOE4</name>
<dbReference type="PIRSF" id="PIRSF016838">
    <property type="entry name" value="PafC"/>
    <property type="match status" value="1"/>
</dbReference>